<organism evidence="1 2">
    <name type="scientific">Reticulomyxa filosa</name>
    <dbReference type="NCBI Taxonomy" id="46433"/>
    <lineage>
        <taxon>Eukaryota</taxon>
        <taxon>Sar</taxon>
        <taxon>Rhizaria</taxon>
        <taxon>Retaria</taxon>
        <taxon>Foraminifera</taxon>
        <taxon>Monothalamids</taxon>
        <taxon>Reticulomyxidae</taxon>
        <taxon>Reticulomyxa</taxon>
    </lineage>
</organism>
<protein>
    <submittedName>
        <fullName evidence="1">Uncharacterized protein</fullName>
    </submittedName>
</protein>
<reference evidence="1 2" key="1">
    <citation type="journal article" date="2013" name="Curr. Biol.">
        <title>The Genome of the Foraminiferan Reticulomyxa filosa.</title>
        <authorList>
            <person name="Glockner G."/>
            <person name="Hulsmann N."/>
            <person name="Schleicher M."/>
            <person name="Noegel A.A."/>
            <person name="Eichinger L."/>
            <person name="Gallinger C."/>
            <person name="Pawlowski J."/>
            <person name="Sierra R."/>
            <person name="Euteneuer U."/>
            <person name="Pillet L."/>
            <person name="Moustafa A."/>
            <person name="Platzer M."/>
            <person name="Groth M."/>
            <person name="Szafranski K."/>
            <person name="Schliwa M."/>
        </authorList>
    </citation>
    <scope>NUCLEOTIDE SEQUENCE [LARGE SCALE GENOMIC DNA]</scope>
</reference>
<dbReference type="Proteomes" id="UP000023152">
    <property type="component" value="Unassembled WGS sequence"/>
</dbReference>
<comment type="caution">
    <text evidence="1">The sequence shown here is derived from an EMBL/GenBank/DDBJ whole genome shotgun (WGS) entry which is preliminary data.</text>
</comment>
<gene>
    <name evidence="1" type="ORF">RFI_40147</name>
</gene>
<evidence type="ECO:0000313" key="2">
    <source>
        <dbReference type="Proteomes" id="UP000023152"/>
    </source>
</evidence>
<sequence>EGMKKTRTRTHNDRHSDDIVIHLRCGDILYGHESYHLMTLKYFIYVLDRIFEQTNSSVKQQNTYIISQTSGKGSHRKEDAESIGNCRQLVFAFQNKLSEHYANRSVQIRFELVNNDIINDFALMMYAPNLVCGTSTFCLHAALANPYGRVFLPDLGPWDFLTKHLNEIVKSAVLPPTHSIVRVEANNWFLRTNDISQRQWHKRGNFSQLIVYLLSH</sequence>
<keyword evidence="2" id="KW-1185">Reference proteome</keyword>
<name>X6L724_RETFI</name>
<accession>X6L724</accession>
<evidence type="ECO:0000313" key="1">
    <source>
        <dbReference type="EMBL" id="ETN97382.1"/>
    </source>
</evidence>
<feature type="non-terminal residue" evidence="1">
    <location>
        <position position="1"/>
    </location>
</feature>
<dbReference type="AlphaFoldDB" id="X6L724"/>
<dbReference type="EMBL" id="ASPP01049895">
    <property type="protein sequence ID" value="ETN97382.1"/>
    <property type="molecule type" value="Genomic_DNA"/>
</dbReference>
<proteinExistence type="predicted"/>